<dbReference type="EMBL" id="JAZGUE010000007">
    <property type="protein sequence ID" value="KAL2264836.1"/>
    <property type="molecule type" value="Genomic_DNA"/>
</dbReference>
<protein>
    <recommendedName>
        <fullName evidence="4">Methyltransferase</fullName>
    </recommendedName>
</protein>
<dbReference type="CDD" id="cd02440">
    <property type="entry name" value="AdoMet_MTases"/>
    <property type="match status" value="1"/>
</dbReference>
<gene>
    <name evidence="2" type="ORF">VTJ83DRAFT_7346</name>
</gene>
<dbReference type="PANTHER" id="PTHR43591:SF14">
    <property type="entry name" value="METHYLTRANSFERASE"/>
    <property type="match status" value="1"/>
</dbReference>
<dbReference type="InterPro" id="IPR029063">
    <property type="entry name" value="SAM-dependent_MTases_sf"/>
</dbReference>
<sequence length="339" mass="39330">MAFAMNRPLDNFQFTFEFYLDDSKRIEPDDGSHDVYDSASLTESIARFHEEFGRTYHSYRAGSYHFPNDSPENERMEQQYELLKLAMDGQIHLAPFSRSNPPRRVLDIATGTGTWAIEMGDQYPEAEIVGTDLSPIQPGYVPPNVRFFIEDSGDDWDYPPTFDFIHTRMTIGCWSDMRRQIIQRAFDHLQPGGWLECQEMPVEMACDDGSLEAARAAGHPFVRWEDEFRAVSRLADRQMQVGPELKDWMRDVGFVDVKEVVFNIPINGWPRDSKVKYVGMMWQRNLLEGLSGFSYAMFSRFLGKSVEEIELALVDVRKSMFDRNLHAYHKFYVVLGRKP</sequence>
<dbReference type="RefSeq" id="XP_070863563.1">
    <property type="nucleotide sequence ID" value="XM_071014158.1"/>
</dbReference>
<evidence type="ECO:0008006" key="4">
    <source>
        <dbReference type="Google" id="ProtNLM"/>
    </source>
</evidence>
<evidence type="ECO:0000313" key="2">
    <source>
        <dbReference type="EMBL" id="KAL2264836.1"/>
    </source>
</evidence>
<dbReference type="Proteomes" id="UP001600064">
    <property type="component" value="Unassembled WGS sequence"/>
</dbReference>
<organism evidence="2 3">
    <name type="scientific">Remersonia thermophila</name>
    <dbReference type="NCBI Taxonomy" id="72144"/>
    <lineage>
        <taxon>Eukaryota</taxon>
        <taxon>Fungi</taxon>
        <taxon>Dikarya</taxon>
        <taxon>Ascomycota</taxon>
        <taxon>Pezizomycotina</taxon>
        <taxon>Sordariomycetes</taxon>
        <taxon>Sordariomycetidae</taxon>
        <taxon>Sordariales</taxon>
        <taxon>Sordariales incertae sedis</taxon>
        <taxon>Remersonia</taxon>
    </lineage>
</organism>
<dbReference type="GeneID" id="98128802"/>
<dbReference type="Pfam" id="PF13489">
    <property type="entry name" value="Methyltransf_23"/>
    <property type="match status" value="1"/>
</dbReference>
<accession>A0ABR4D395</accession>
<evidence type="ECO:0000256" key="1">
    <source>
        <dbReference type="ARBA" id="ARBA00038158"/>
    </source>
</evidence>
<proteinExistence type="inferred from homology"/>
<comment type="caution">
    <text evidence="2">The sequence shown here is derived from an EMBL/GenBank/DDBJ whole genome shotgun (WGS) entry which is preliminary data.</text>
</comment>
<comment type="similarity">
    <text evidence="1">Belongs to the methyltransferase superfamily. LaeA methyltransferase family.</text>
</comment>
<reference evidence="2 3" key="1">
    <citation type="journal article" date="2024" name="Commun. Biol.">
        <title>Comparative genomic analysis of thermophilic fungi reveals convergent evolutionary adaptations and gene losses.</title>
        <authorList>
            <person name="Steindorff A.S."/>
            <person name="Aguilar-Pontes M.V."/>
            <person name="Robinson A.J."/>
            <person name="Andreopoulos B."/>
            <person name="LaButti K."/>
            <person name="Kuo A."/>
            <person name="Mondo S."/>
            <person name="Riley R."/>
            <person name="Otillar R."/>
            <person name="Haridas S."/>
            <person name="Lipzen A."/>
            <person name="Grimwood J."/>
            <person name="Schmutz J."/>
            <person name="Clum A."/>
            <person name="Reid I.D."/>
            <person name="Moisan M.C."/>
            <person name="Butler G."/>
            <person name="Nguyen T.T.M."/>
            <person name="Dewar K."/>
            <person name="Conant G."/>
            <person name="Drula E."/>
            <person name="Henrissat B."/>
            <person name="Hansel C."/>
            <person name="Singer S."/>
            <person name="Hutchinson M.I."/>
            <person name="de Vries R.P."/>
            <person name="Natvig D.O."/>
            <person name="Powell A.J."/>
            <person name="Tsang A."/>
            <person name="Grigoriev I.V."/>
        </authorList>
    </citation>
    <scope>NUCLEOTIDE SEQUENCE [LARGE SCALE GENOMIC DNA]</scope>
    <source>
        <strain evidence="2 3">ATCC 22073</strain>
    </source>
</reference>
<dbReference type="PANTHER" id="PTHR43591">
    <property type="entry name" value="METHYLTRANSFERASE"/>
    <property type="match status" value="1"/>
</dbReference>
<dbReference type="Gene3D" id="3.40.50.150">
    <property type="entry name" value="Vaccinia Virus protein VP39"/>
    <property type="match status" value="1"/>
</dbReference>
<evidence type="ECO:0000313" key="3">
    <source>
        <dbReference type="Proteomes" id="UP001600064"/>
    </source>
</evidence>
<name>A0ABR4D395_9PEZI</name>
<dbReference type="SUPFAM" id="SSF53335">
    <property type="entry name" value="S-adenosyl-L-methionine-dependent methyltransferases"/>
    <property type="match status" value="1"/>
</dbReference>
<keyword evidence="3" id="KW-1185">Reference proteome</keyword>